<evidence type="ECO:0000256" key="1">
    <source>
        <dbReference type="ARBA" id="ARBA00012552"/>
    </source>
</evidence>
<comment type="catalytic activity">
    <reaction evidence="2">
        <text>ATP + H2O = ADP + phosphate + H(+)</text>
        <dbReference type="Rhea" id="RHEA:13065"/>
        <dbReference type="ChEBI" id="CHEBI:15377"/>
        <dbReference type="ChEBI" id="CHEBI:15378"/>
        <dbReference type="ChEBI" id="CHEBI:30616"/>
        <dbReference type="ChEBI" id="CHEBI:43474"/>
        <dbReference type="ChEBI" id="CHEBI:456216"/>
        <dbReference type="EC" id="3.6.4.13"/>
    </reaction>
</comment>
<name>A0A9I9DQ48_CUCME</name>
<proteinExistence type="predicted"/>
<dbReference type="SUPFAM" id="SSF52540">
    <property type="entry name" value="P-loop containing nucleoside triphosphate hydrolases"/>
    <property type="match status" value="1"/>
</dbReference>
<dbReference type="InterPro" id="IPR027417">
    <property type="entry name" value="P-loop_NTPase"/>
</dbReference>
<evidence type="ECO:0000313" key="3">
    <source>
        <dbReference type="EnsemblPlants" id="MELO3C022240.2.1"/>
    </source>
</evidence>
<dbReference type="GO" id="GO:0003724">
    <property type="term" value="F:RNA helicase activity"/>
    <property type="evidence" value="ECO:0007669"/>
    <property type="project" value="UniProtKB-EC"/>
</dbReference>
<dbReference type="EC" id="3.6.4.13" evidence="1"/>
<dbReference type="GO" id="GO:0003723">
    <property type="term" value="F:RNA binding"/>
    <property type="evidence" value="ECO:0007669"/>
    <property type="project" value="TreeGrafter"/>
</dbReference>
<dbReference type="AlphaFoldDB" id="A0A9I9DQ48"/>
<organism evidence="3">
    <name type="scientific">Cucumis melo</name>
    <name type="common">Muskmelon</name>
    <dbReference type="NCBI Taxonomy" id="3656"/>
    <lineage>
        <taxon>Eukaryota</taxon>
        <taxon>Viridiplantae</taxon>
        <taxon>Streptophyta</taxon>
        <taxon>Embryophyta</taxon>
        <taxon>Tracheophyta</taxon>
        <taxon>Spermatophyta</taxon>
        <taxon>Magnoliopsida</taxon>
        <taxon>eudicotyledons</taxon>
        <taxon>Gunneridae</taxon>
        <taxon>Pentapetalae</taxon>
        <taxon>rosids</taxon>
        <taxon>fabids</taxon>
        <taxon>Cucurbitales</taxon>
        <taxon>Cucurbitaceae</taxon>
        <taxon>Benincaseae</taxon>
        <taxon>Cucumis</taxon>
    </lineage>
</organism>
<protein>
    <recommendedName>
        <fullName evidence="1">RNA helicase</fullName>
        <ecNumber evidence="1">3.6.4.13</ecNumber>
    </recommendedName>
</protein>
<accession>A0A9I9DQ48</accession>
<sequence>MQFLKEAGWADGGRFLLELLHHQQLWYKAVASRVAEEMGVKLGEEVGYTIRFEDLTNPCGLVFLELKDIMVDEAHERSISTDMLLGLLKKIQRRRPDLRLIISSATIEAKSMSTFFQMSFSIYVDLFFIDILQEMGLLEIKYGLLQLAESLNFLHSNARLIHCVISSKVLPESIGAVKSYLQQFINV</sequence>
<dbReference type="Gramene" id="MELO3C022240.2.1">
    <property type="protein sequence ID" value="MELO3C022240.2.1"/>
    <property type="gene ID" value="MELO3C022240.2"/>
</dbReference>
<dbReference type="Gene3D" id="3.40.50.300">
    <property type="entry name" value="P-loop containing nucleotide triphosphate hydrolases"/>
    <property type="match status" value="2"/>
</dbReference>
<dbReference type="PANTHER" id="PTHR18934:SF136">
    <property type="entry name" value="ATP-DEPENDENT RNA HELICASE DHX35-RELATED"/>
    <property type="match status" value="1"/>
</dbReference>
<dbReference type="PANTHER" id="PTHR18934">
    <property type="entry name" value="ATP-DEPENDENT RNA HELICASE"/>
    <property type="match status" value="1"/>
</dbReference>
<dbReference type="EnsemblPlants" id="MELO3C022240.2.1">
    <property type="protein sequence ID" value="MELO3C022240.2.1"/>
    <property type="gene ID" value="MELO3C022240.2"/>
</dbReference>
<evidence type="ECO:0000256" key="2">
    <source>
        <dbReference type="ARBA" id="ARBA00047984"/>
    </source>
</evidence>
<reference evidence="3" key="1">
    <citation type="submission" date="2023-03" db="UniProtKB">
        <authorList>
            <consortium name="EnsemblPlants"/>
        </authorList>
    </citation>
    <scope>IDENTIFICATION</scope>
</reference>